<proteinExistence type="predicted"/>
<dbReference type="PRINTS" id="PR00300">
    <property type="entry name" value="CLPPROTEASEA"/>
</dbReference>
<dbReference type="RefSeq" id="WP_145030509.1">
    <property type="nucleotide sequence ID" value="NZ_CP036271.1"/>
</dbReference>
<dbReference type="InterPro" id="IPR027417">
    <property type="entry name" value="P-loop_NTPase"/>
</dbReference>
<gene>
    <name evidence="2" type="primary">dnaX_1</name>
    <name evidence="2" type="ORF">Pan44_27060</name>
</gene>
<evidence type="ECO:0000313" key="3">
    <source>
        <dbReference type="Proteomes" id="UP000315700"/>
    </source>
</evidence>
<dbReference type="GO" id="GO:0003887">
    <property type="term" value="F:DNA-directed DNA polymerase activity"/>
    <property type="evidence" value="ECO:0007669"/>
    <property type="project" value="UniProtKB-EC"/>
</dbReference>
<accession>A0A517SEW3</accession>
<sequence>MDLCRKYAPRLLSDLRGQPDVVSKLKGFVSRPHGRAFLFSGGSGVGKTAAAWALARELNPGLDERNVRIGTTELSSGCQDAESVRELVSRFAYRPIVGRASVLILNEAESMHPKAREVWLDALERLPSHSVVVFTTNNPDSFEARFQDRCAHYRFQDTRPSLLTPIRTLANDIWRAEVGTSKCPLSADELCPHGSAPSFRRAVRRVEEAIQGMAA</sequence>
<dbReference type="Proteomes" id="UP000315700">
    <property type="component" value="Chromosome"/>
</dbReference>
<dbReference type="AlphaFoldDB" id="A0A517SEW3"/>
<dbReference type="GO" id="GO:0006261">
    <property type="term" value="P:DNA-templated DNA replication"/>
    <property type="evidence" value="ECO:0007669"/>
    <property type="project" value="TreeGrafter"/>
</dbReference>
<name>A0A517SEW3_9PLAN</name>
<dbReference type="SUPFAM" id="SSF52540">
    <property type="entry name" value="P-loop containing nucleoside triphosphate hydrolases"/>
    <property type="match status" value="1"/>
</dbReference>
<keyword evidence="2" id="KW-0548">Nucleotidyltransferase</keyword>
<dbReference type="PANTHER" id="PTHR11669:SF0">
    <property type="entry name" value="PROTEIN STICHEL-LIKE 2"/>
    <property type="match status" value="1"/>
</dbReference>
<dbReference type="InParanoid" id="A0A517SEW3"/>
<dbReference type="EC" id="2.7.7.7" evidence="2"/>
<dbReference type="Gene3D" id="3.40.50.300">
    <property type="entry name" value="P-loop containing nucleotide triphosphate hydrolases"/>
    <property type="match status" value="1"/>
</dbReference>
<dbReference type="Pfam" id="PF13177">
    <property type="entry name" value="DNA_pol3_delta2"/>
    <property type="match status" value="1"/>
</dbReference>
<evidence type="ECO:0000259" key="1">
    <source>
        <dbReference type="SMART" id="SM00382"/>
    </source>
</evidence>
<dbReference type="GO" id="GO:0005524">
    <property type="term" value="F:ATP binding"/>
    <property type="evidence" value="ECO:0007669"/>
    <property type="project" value="InterPro"/>
</dbReference>
<dbReference type="SMART" id="SM00382">
    <property type="entry name" value="AAA"/>
    <property type="match status" value="1"/>
</dbReference>
<dbReference type="InterPro" id="IPR050238">
    <property type="entry name" value="DNA_Rep/Repair_Clamp_Loader"/>
</dbReference>
<keyword evidence="3" id="KW-1185">Reference proteome</keyword>
<protein>
    <submittedName>
        <fullName evidence="2">DNA polymerase III subunit tau</fullName>
        <ecNumber evidence="2">2.7.7.7</ecNumber>
    </submittedName>
</protein>
<evidence type="ECO:0000313" key="2">
    <source>
        <dbReference type="EMBL" id="QDT54671.1"/>
    </source>
</evidence>
<dbReference type="OrthoDB" id="283890at2"/>
<organism evidence="2 3">
    <name type="scientific">Caulifigura coniformis</name>
    <dbReference type="NCBI Taxonomy" id="2527983"/>
    <lineage>
        <taxon>Bacteria</taxon>
        <taxon>Pseudomonadati</taxon>
        <taxon>Planctomycetota</taxon>
        <taxon>Planctomycetia</taxon>
        <taxon>Planctomycetales</taxon>
        <taxon>Planctomycetaceae</taxon>
        <taxon>Caulifigura</taxon>
    </lineage>
</organism>
<dbReference type="InterPro" id="IPR001270">
    <property type="entry name" value="ClpA/B"/>
</dbReference>
<reference evidence="2 3" key="1">
    <citation type="submission" date="2019-02" db="EMBL/GenBank/DDBJ databases">
        <title>Deep-cultivation of Planctomycetes and their phenomic and genomic characterization uncovers novel biology.</title>
        <authorList>
            <person name="Wiegand S."/>
            <person name="Jogler M."/>
            <person name="Boedeker C."/>
            <person name="Pinto D."/>
            <person name="Vollmers J."/>
            <person name="Rivas-Marin E."/>
            <person name="Kohn T."/>
            <person name="Peeters S.H."/>
            <person name="Heuer A."/>
            <person name="Rast P."/>
            <person name="Oberbeckmann S."/>
            <person name="Bunk B."/>
            <person name="Jeske O."/>
            <person name="Meyerdierks A."/>
            <person name="Storesund J.E."/>
            <person name="Kallscheuer N."/>
            <person name="Luecker S."/>
            <person name="Lage O.M."/>
            <person name="Pohl T."/>
            <person name="Merkel B.J."/>
            <person name="Hornburger P."/>
            <person name="Mueller R.-W."/>
            <person name="Bruemmer F."/>
            <person name="Labrenz M."/>
            <person name="Spormann A.M."/>
            <person name="Op den Camp H."/>
            <person name="Overmann J."/>
            <person name="Amann R."/>
            <person name="Jetten M.S.M."/>
            <person name="Mascher T."/>
            <person name="Medema M.H."/>
            <person name="Devos D.P."/>
            <person name="Kaster A.-K."/>
            <person name="Ovreas L."/>
            <person name="Rohde M."/>
            <person name="Galperin M.Y."/>
            <person name="Jogler C."/>
        </authorList>
    </citation>
    <scope>NUCLEOTIDE SEQUENCE [LARGE SCALE GENOMIC DNA]</scope>
    <source>
        <strain evidence="2 3">Pan44</strain>
    </source>
</reference>
<keyword evidence="2" id="KW-0808">Transferase</keyword>
<dbReference type="KEGG" id="ccos:Pan44_27060"/>
<dbReference type="EMBL" id="CP036271">
    <property type="protein sequence ID" value="QDT54671.1"/>
    <property type="molecule type" value="Genomic_DNA"/>
</dbReference>
<dbReference type="CDD" id="cd00009">
    <property type="entry name" value="AAA"/>
    <property type="match status" value="1"/>
</dbReference>
<dbReference type="InterPro" id="IPR003593">
    <property type="entry name" value="AAA+_ATPase"/>
</dbReference>
<dbReference type="PANTHER" id="PTHR11669">
    <property type="entry name" value="REPLICATION FACTOR C / DNA POLYMERASE III GAMMA-TAU SUBUNIT"/>
    <property type="match status" value="1"/>
</dbReference>
<feature type="domain" description="AAA+ ATPase" evidence="1">
    <location>
        <begin position="33"/>
        <end position="156"/>
    </location>
</feature>